<protein>
    <recommendedName>
        <fullName evidence="4">Myb-like domain-containing protein</fullName>
    </recommendedName>
</protein>
<dbReference type="PANTHER" id="PTHR33018">
    <property type="entry name" value="OS10G0338966 PROTEIN-RELATED"/>
    <property type="match status" value="1"/>
</dbReference>
<evidence type="ECO:0008006" key="4">
    <source>
        <dbReference type="Google" id="ProtNLM"/>
    </source>
</evidence>
<organism evidence="2 3">
    <name type="scientific">Saponaria officinalis</name>
    <name type="common">Common soapwort</name>
    <name type="synonym">Lychnis saponaria</name>
    <dbReference type="NCBI Taxonomy" id="3572"/>
    <lineage>
        <taxon>Eukaryota</taxon>
        <taxon>Viridiplantae</taxon>
        <taxon>Streptophyta</taxon>
        <taxon>Embryophyta</taxon>
        <taxon>Tracheophyta</taxon>
        <taxon>Spermatophyta</taxon>
        <taxon>Magnoliopsida</taxon>
        <taxon>eudicotyledons</taxon>
        <taxon>Gunneridae</taxon>
        <taxon>Pentapetalae</taxon>
        <taxon>Caryophyllales</taxon>
        <taxon>Caryophyllaceae</taxon>
        <taxon>Caryophylleae</taxon>
        <taxon>Saponaria</taxon>
    </lineage>
</organism>
<gene>
    <name evidence="2" type="ORF">RND81_01G105800</name>
</gene>
<name>A0AAW1NEF9_SAPOF</name>
<keyword evidence="3" id="KW-1185">Reference proteome</keyword>
<accession>A0AAW1NEF9</accession>
<proteinExistence type="predicted"/>
<dbReference type="EMBL" id="JBDFQZ010000001">
    <property type="protein sequence ID" value="KAK9756550.1"/>
    <property type="molecule type" value="Genomic_DNA"/>
</dbReference>
<feature type="compositionally biased region" description="Basic and acidic residues" evidence="1">
    <location>
        <begin position="1"/>
        <end position="14"/>
    </location>
</feature>
<dbReference type="AlphaFoldDB" id="A0AAW1NEF9"/>
<evidence type="ECO:0000256" key="1">
    <source>
        <dbReference type="SAM" id="MobiDB-lite"/>
    </source>
</evidence>
<dbReference type="Proteomes" id="UP001443914">
    <property type="component" value="Unassembled WGS sequence"/>
</dbReference>
<reference evidence="2" key="1">
    <citation type="submission" date="2024-03" db="EMBL/GenBank/DDBJ databases">
        <title>WGS assembly of Saponaria officinalis var. Norfolk2.</title>
        <authorList>
            <person name="Jenkins J."/>
            <person name="Shu S."/>
            <person name="Grimwood J."/>
            <person name="Barry K."/>
            <person name="Goodstein D."/>
            <person name="Schmutz J."/>
            <person name="Leebens-Mack J."/>
            <person name="Osbourn A."/>
        </authorList>
    </citation>
    <scope>NUCLEOTIDE SEQUENCE [LARGE SCALE GENOMIC DNA]</scope>
    <source>
        <strain evidence="2">JIC</strain>
    </source>
</reference>
<evidence type="ECO:0000313" key="2">
    <source>
        <dbReference type="EMBL" id="KAK9756550.1"/>
    </source>
</evidence>
<evidence type="ECO:0000313" key="3">
    <source>
        <dbReference type="Proteomes" id="UP001443914"/>
    </source>
</evidence>
<comment type="caution">
    <text evidence="2">The sequence shown here is derived from an EMBL/GenBank/DDBJ whole genome shotgun (WGS) entry which is preliminary data.</text>
</comment>
<dbReference type="PANTHER" id="PTHR33018:SF31">
    <property type="entry name" value="TRANSPOSASE, PTTA_EN_SPM, PLANT"/>
    <property type="match status" value="1"/>
</dbReference>
<sequence length="170" mass="20112">MDDHHHTSSGEKTNEIQTTTNEVPKKRRSRGPSKLEKLEGKGPFSLQWDTTGCPTGQYATSFASYCGKRVRCQVNINFHDWDKDVEVGLKNLLWEDISNKYQVNERHKEYVVSYCGSKWRDFKSKLTNKWIWNKHLKYNSPADCYSYIEQADWEKFKTSCETNEFKVHRF</sequence>
<feature type="region of interest" description="Disordered" evidence="1">
    <location>
        <begin position="1"/>
        <end position="40"/>
    </location>
</feature>